<dbReference type="PANTHER" id="PTHR33116">
    <property type="entry name" value="REVERSE TRANSCRIPTASE ZINC-BINDING DOMAIN-CONTAINING PROTEIN-RELATED-RELATED"/>
    <property type="match status" value="1"/>
</dbReference>
<dbReference type="InterPro" id="IPR000477">
    <property type="entry name" value="RT_dom"/>
</dbReference>
<dbReference type="PANTHER" id="PTHR33116:SF80">
    <property type="entry name" value="REVERSE TRANSCRIPTASE ZINC-BINDING DOMAIN-CONTAINING PROTEIN"/>
    <property type="match status" value="1"/>
</dbReference>
<sequence>MTLNGSLHGFFLGKKGLRQGDPMSLGLFLLCMEFFSRLIKRNTTNSNFNFHPKCEKLKITHILYVDDLMFFSRGDLPSIHILMEYLQEFRDVSRLAVNTSKSNIFTAGIQNDVLDGILAMTEFARGEMSVRYLGIPLTAKRFSVTDSSPFVDQITSCVRKWTAKSLSFTGRLELVRSVIQGLEGFLLQVFPLPATVIEKIHRLCKAFL</sequence>
<protein>
    <recommendedName>
        <fullName evidence="1">Reverse transcriptase domain-containing protein</fullName>
    </recommendedName>
</protein>
<reference evidence="2" key="2">
    <citation type="journal article" date="2024" name="Plant">
        <title>Genomic evolution and insights into agronomic trait innovations of Sesamum species.</title>
        <authorList>
            <person name="Miao H."/>
            <person name="Wang L."/>
            <person name="Qu L."/>
            <person name="Liu H."/>
            <person name="Sun Y."/>
            <person name="Le M."/>
            <person name="Wang Q."/>
            <person name="Wei S."/>
            <person name="Zheng Y."/>
            <person name="Lin W."/>
            <person name="Duan Y."/>
            <person name="Cao H."/>
            <person name="Xiong S."/>
            <person name="Wang X."/>
            <person name="Wei L."/>
            <person name="Li C."/>
            <person name="Ma Q."/>
            <person name="Ju M."/>
            <person name="Zhao R."/>
            <person name="Li G."/>
            <person name="Mu C."/>
            <person name="Tian Q."/>
            <person name="Mei H."/>
            <person name="Zhang T."/>
            <person name="Gao T."/>
            <person name="Zhang H."/>
        </authorList>
    </citation>
    <scope>NUCLEOTIDE SEQUENCE</scope>
    <source>
        <strain evidence="2">KEN1</strain>
    </source>
</reference>
<accession>A0AAW2WPY1</accession>
<name>A0AAW2WPY1_9LAMI</name>
<gene>
    <name evidence="2" type="ORF">Slati_2129100</name>
</gene>
<dbReference type="AlphaFoldDB" id="A0AAW2WPY1"/>
<evidence type="ECO:0000259" key="1">
    <source>
        <dbReference type="PROSITE" id="PS50878"/>
    </source>
</evidence>
<dbReference type="EMBL" id="JACGWN010000007">
    <property type="protein sequence ID" value="KAL0444064.1"/>
    <property type="molecule type" value="Genomic_DNA"/>
</dbReference>
<dbReference type="PROSITE" id="PS50878">
    <property type="entry name" value="RT_POL"/>
    <property type="match status" value="1"/>
</dbReference>
<feature type="domain" description="Reverse transcriptase" evidence="1">
    <location>
        <begin position="1"/>
        <end position="137"/>
    </location>
</feature>
<dbReference type="Pfam" id="PF00078">
    <property type="entry name" value="RVT_1"/>
    <property type="match status" value="1"/>
</dbReference>
<reference evidence="2" key="1">
    <citation type="submission" date="2020-06" db="EMBL/GenBank/DDBJ databases">
        <authorList>
            <person name="Li T."/>
            <person name="Hu X."/>
            <person name="Zhang T."/>
            <person name="Song X."/>
            <person name="Zhang H."/>
            <person name="Dai N."/>
            <person name="Sheng W."/>
            <person name="Hou X."/>
            <person name="Wei L."/>
        </authorList>
    </citation>
    <scope>NUCLEOTIDE SEQUENCE</scope>
    <source>
        <strain evidence="2">KEN1</strain>
        <tissue evidence="2">Leaf</tissue>
    </source>
</reference>
<proteinExistence type="predicted"/>
<evidence type="ECO:0000313" key="2">
    <source>
        <dbReference type="EMBL" id="KAL0444064.1"/>
    </source>
</evidence>
<organism evidence="2">
    <name type="scientific">Sesamum latifolium</name>
    <dbReference type="NCBI Taxonomy" id="2727402"/>
    <lineage>
        <taxon>Eukaryota</taxon>
        <taxon>Viridiplantae</taxon>
        <taxon>Streptophyta</taxon>
        <taxon>Embryophyta</taxon>
        <taxon>Tracheophyta</taxon>
        <taxon>Spermatophyta</taxon>
        <taxon>Magnoliopsida</taxon>
        <taxon>eudicotyledons</taxon>
        <taxon>Gunneridae</taxon>
        <taxon>Pentapetalae</taxon>
        <taxon>asterids</taxon>
        <taxon>lamiids</taxon>
        <taxon>Lamiales</taxon>
        <taxon>Pedaliaceae</taxon>
        <taxon>Sesamum</taxon>
    </lineage>
</organism>
<comment type="caution">
    <text evidence="2">The sequence shown here is derived from an EMBL/GenBank/DDBJ whole genome shotgun (WGS) entry which is preliminary data.</text>
</comment>